<keyword evidence="4 10" id="KW-0808">Transferase</keyword>
<organism evidence="14 15">
    <name type="scientific">Thermaerobacter composti</name>
    <dbReference type="NCBI Taxonomy" id="554949"/>
    <lineage>
        <taxon>Bacteria</taxon>
        <taxon>Bacillati</taxon>
        <taxon>Bacillota</taxon>
        <taxon>Clostridia</taxon>
        <taxon>Eubacteriales</taxon>
        <taxon>Clostridiales Family XVII. Incertae Sedis</taxon>
        <taxon>Thermaerobacter</taxon>
    </lineage>
</organism>
<comment type="subunit">
    <text evidence="10">Monomer.</text>
</comment>
<evidence type="ECO:0000256" key="6">
    <source>
        <dbReference type="ARBA" id="ARBA00022741"/>
    </source>
</evidence>
<evidence type="ECO:0000256" key="13">
    <source>
        <dbReference type="RuleBase" id="RU003785"/>
    </source>
</evidence>
<dbReference type="SUPFAM" id="SSF52540">
    <property type="entry name" value="P-loop containing nucleoside triphosphate hydrolases"/>
    <property type="match status" value="1"/>
</dbReference>
<comment type="catalytic activity">
    <reaction evidence="9 10 11">
        <text>adenosine(37) in tRNA + dimethylallyl diphosphate = N(6)-dimethylallyladenosine(37) in tRNA + diphosphate</text>
        <dbReference type="Rhea" id="RHEA:26482"/>
        <dbReference type="Rhea" id="RHEA-COMP:10162"/>
        <dbReference type="Rhea" id="RHEA-COMP:10375"/>
        <dbReference type="ChEBI" id="CHEBI:33019"/>
        <dbReference type="ChEBI" id="CHEBI:57623"/>
        <dbReference type="ChEBI" id="CHEBI:74411"/>
        <dbReference type="ChEBI" id="CHEBI:74415"/>
        <dbReference type="EC" id="2.5.1.75"/>
    </reaction>
</comment>
<name>A0ABZ0QRC2_9FIRM</name>
<dbReference type="NCBIfam" id="TIGR00174">
    <property type="entry name" value="miaA"/>
    <property type="match status" value="1"/>
</dbReference>
<feature type="binding site" evidence="10">
    <location>
        <begin position="14"/>
        <end position="21"/>
    </location>
    <ligand>
        <name>ATP</name>
        <dbReference type="ChEBI" id="CHEBI:30616"/>
    </ligand>
</feature>
<dbReference type="EC" id="2.5.1.75" evidence="10"/>
<dbReference type="Pfam" id="PF01715">
    <property type="entry name" value="IPPT"/>
    <property type="match status" value="1"/>
</dbReference>
<accession>A0ABZ0QRC2</accession>
<keyword evidence="5 10" id="KW-0819">tRNA processing</keyword>
<dbReference type="Proteomes" id="UP001304683">
    <property type="component" value="Chromosome"/>
</dbReference>
<evidence type="ECO:0000256" key="7">
    <source>
        <dbReference type="ARBA" id="ARBA00022840"/>
    </source>
</evidence>
<evidence type="ECO:0000256" key="2">
    <source>
        <dbReference type="ARBA" id="ARBA00003213"/>
    </source>
</evidence>
<dbReference type="InterPro" id="IPR039657">
    <property type="entry name" value="Dimethylallyltransferase"/>
</dbReference>
<evidence type="ECO:0000313" key="14">
    <source>
        <dbReference type="EMBL" id="WPD20055.1"/>
    </source>
</evidence>
<dbReference type="Gene3D" id="3.40.50.300">
    <property type="entry name" value="P-loop containing nucleotide triphosphate hydrolases"/>
    <property type="match status" value="1"/>
</dbReference>
<dbReference type="HAMAP" id="MF_00185">
    <property type="entry name" value="IPP_trans"/>
    <property type="match status" value="1"/>
</dbReference>
<feature type="site" description="Interaction with substrate tRNA" evidence="10">
    <location>
        <position position="128"/>
    </location>
</feature>
<keyword evidence="7 10" id="KW-0067">ATP-binding</keyword>
<keyword evidence="8 10" id="KW-0460">Magnesium</keyword>
<feature type="site" description="Interaction with substrate tRNA" evidence="10">
    <location>
        <position position="105"/>
    </location>
</feature>
<dbReference type="GO" id="GO:0052381">
    <property type="term" value="F:tRNA dimethylallyltransferase activity"/>
    <property type="evidence" value="ECO:0007669"/>
    <property type="project" value="UniProtKB-EC"/>
</dbReference>
<evidence type="ECO:0000256" key="5">
    <source>
        <dbReference type="ARBA" id="ARBA00022694"/>
    </source>
</evidence>
<feature type="region of interest" description="Interaction with substrate tRNA" evidence="10">
    <location>
        <begin position="39"/>
        <end position="42"/>
    </location>
</feature>
<comment type="function">
    <text evidence="2 10 12">Catalyzes the transfer of a dimethylallyl group onto the adenine at position 37 in tRNAs that read codons beginning with uridine, leading to the formation of N6-(dimethylallyl)adenosine (i(6)A).</text>
</comment>
<keyword evidence="15" id="KW-1185">Reference proteome</keyword>
<evidence type="ECO:0000256" key="8">
    <source>
        <dbReference type="ARBA" id="ARBA00022842"/>
    </source>
</evidence>
<feature type="binding site" evidence="10">
    <location>
        <begin position="16"/>
        <end position="21"/>
    </location>
    <ligand>
        <name>substrate</name>
    </ligand>
</feature>
<comment type="cofactor">
    <cofactor evidence="1 10">
        <name>Mg(2+)</name>
        <dbReference type="ChEBI" id="CHEBI:18420"/>
    </cofactor>
</comment>
<evidence type="ECO:0000256" key="11">
    <source>
        <dbReference type="RuleBase" id="RU003783"/>
    </source>
</evidence>
<evidence type="ECO:0000256" key="10">
    <source>
        <dbReference type="HAMAP-Rule" id="MF_00185"/>
    </source>
</evidence>
<dbReference type="PANTHER" id="PTHR11088">
    <property type="entry name" value="TRNA DIMETHYLALLYLTRANSFERASE"/>
    <property type="match status" value="1"/>
</dbReference>
<sequence>MDPSPAPPLIVIVGPTAVGKTELSLLLAELLPVEVVSADSAQVYRGLDIGTDKVDPAVRRRIPHHLIDIRDPDEPYSVADFRRDAAAAIADIRSRGRFPVLVGGTGYYVTALLLGYEFQPVRPDPALRRRLEEAYERLGPEALHRQLAAVDPQRAAAIHPHDRKRLVRALEIWHQTGQPPSRFVPSRRASPAFDARLYGLTDHRQRVYRAIAARVDRQLARGLVDEVRRLLAAGYGPELPAMQALGYKEIVGYLRGEYDLAEARRRLIRNTRRYAKRQWTWFRHQLPGVRWFHRSQWSLPAIARAIAEEVRGERGGG</sequence>
<dbReference type="Gene3D" id="1.10.20.140">
    <property type="match status" value="1"/>
</dbReference>
<evidence type="ECO:0000256" key="3">
    <source>
        <dbReference type="ARBA" id="ARBA00005842"/>
    </source>
</evidence>
<reference evidence="14 15" key="1">
    <citation type="submission" date="2023-08" db="EMBL/GenBank/DDBJ databases">
        <title>Genome sequence of Thermaerobacter compostii strain Ins1, a spore-forming filamentous bacterium isolated from a deep geothermal reservoir.</title>
        <authorList>
            <person name="Bregnard D."/>
            <person name="Gonzalez D."/>
            <person name="Junier P."/>
        </authorList>
    </citation>
    <scope>NUCLEOTIDE SEQUENCE [LARGE SCALE GENOMIC DNA]</scope>
    <source>
        <strain evidence="14 15">Ins1</strain>
    </source>
</reference>
<evidence type="ECO:0000256" key="4">
    <source>
        <dbReference type="ARBA" id="ARBA00022679"/>
    </source>
</evidence>
<proteinExistence type="inferred from homology"/>
<evidence type="ECO:0000256" key="12">
    <source>
        <dbReference type="RuleBase" id="RU003784"/>
    </source>
</evidence>
<comment type="similarity">
    <text evidence="3 10 13">Belongs to the IPP transferase family.</text>
</comment>
<gene>
    <name evidence="10 14" type="primary">miaA</name>
    <name evidence="14" type="ORF">Q5761_05295</name>
</gene>
<dbReference type="RefSeq" id="WP_318751458.1">
    <property type="nucleotide sequence ID" value="NZ_CP132508.1"/>
</dbReference>
<dbReference type="InterPro" id="IPR018022">
    <property type="entry name" value="IPT"/>
</dbReference>
<evidence type="ECO:0000256" key="1">
    <source>
        <dbReference type="ARBA" id="ARBA00001946"/>
    </source>
</evidence>
<dbReference type="InterPro" id="IPR027417">
    <property type="entry name" value="P-loop_NTPase"/>
</dbReference>
<dbReference type="PANTHER" id="PTHR11088:SF60">
    <property type="entry name" value="TRNA DIMETHYLALLYLTRANSFERASE"/>
    <property type="match status" value="1"/>
</dbReference>
<comment type="caution">
    <text evidence="10">Lacks conserved residue(s) required for the propagation of feature annotation.</text>
</comment>
<evidence type="ECO:0000313" key="15">
    <source>
        <dbReference type="Proteomes" id="UP001304683"/>
    </source>
</evidence>
<keyword evidence="6 10" id="KW-0547">Nucleotide-binding</keyword>
<evidence type="ECO:0000256" key="9">
    <source>
        <dbReference type="ARBA" id="ARBA00049563"/>
    </source>
</evidence>
<protein>
    <recommendedName>
        <fullName evidence="10">tRNA dimethylallyltransferase</fullName>
        <ecNumber evidence="10">2.5.1.75</ecNumber>
    </recommendedName>
    <alternativeName>
        <fullName evidence="10">Dimethylallyl diphosphate:tRNA dimethylallyltransferase</fullName>
        <shortName evidence="10">DMAPP:tRNA dimethylallyltransferase</shortName>
        <shortName evidence="10">DMATase</shortName>
    </alternativeName>
    <alternativeName>
        <fullName evidence="10">Isopentenyl-diphosphate:tRNA isopentenyltransferase</fullName>
        <shortName evidence="10">IPP transferase</shortName>
        <shortName evidence="10">IPPT</shortName>
        <shortName evidence="10">IPTase</shortName>
    </alternativeName>
</protein>
<dbReference type="EMBL" id="CP132508">
    <property type="protein sequence ID" value="WPD20055.1"/>
    <property type="molecule type" value="Genomic_DNA"/>
</dbReference>